<dbReference type="EMBL" id="BMWV01000008">
    <property type="protein sequence ID" value="GGY49798.1"/>
    <property type="molecule type" value="Genomic_DNA"/>
</dbReference>
<gene>
    <name evidence="2" type="ORF">EYF70_23220</name>
    <name evidence="1" type="ORF">GCM10007387_34970</name>
</gene>
<dbReference type="Proteomes" id="UP000292307">
    <property type="component" value="Chromosome"/>
</dbReference>
<accession>A0A411X2Z5</accession>
<reference evidence="2 3" key="2">
    <citation type="submission" date="2019-02" db="EMBL/GenBank/DDBJ databases">
        <title>Draft Genome Sequences of Six Type Strains of the Genus Massilia.</title>
        <authorList>
            <person name="Miess H."/>
            <person name="Frediansyhah A."/>
            <person name="Gross H."/>
        </authorList>
    </citation>
    <scope>NUCLEOTIDE SEQUENCE [LARGE SCALE GENOMIC DNA]</scope>
    <source>
        <strain evidence="2 3">DSM 17472</strain>
    </source>
</reference>
<protein>
    <submittedName>
        <fullName evidence="1">Uncharacterized protein</fullName>
    </submittedName>
</protein>
<evidence type="ECO:0000313" key="1">
    <source>
        <dbReference type="EMBL" id="GGY49798.1"/>
    </source>
</evidence>
<dbReference type="EMBL" id="CP036401">
    <property type="protein sequence ID" value="QBI03406.1"/>
    <property type="molecule type" value="Genomic_DNA"/>
</dbReference>
<organism evidence="1 4">
    <name type="scientific">Pseudoduganella albidiflava</name>
    <dbReference type="NCBI Taxonomy" id="321983"/>
    <lineage>
        <taxon>Bacteria</taxon>
        <taxon>Pseudomonadati</taxon>
        <taxon>Pseudomonadota</taxon>
        <taxon>Betaproteobacteria</taxon>
        <taxon>Burkholderiales</taxon>
        <taxon>Oxalobacteraceae</taxon>
        <taxon>Telluria group</taxon>
        <taxon>Pseudoduganella</taxon>
    </lineage>
</organism>
<proteinExistence type="predicted"/>
<dbReference type="OrthoDB" id="8776438at2"/>
<keyword evidence="3" id="KW-1185">Reference proteome</keyword>
<dbReference type="RefSeq" id="WP_131147504.1">
    <property type="nucleotide sequence ID" value="NZ_BMWV01000008.1"/>
</dbReference>
<evidence type="ECO:0000313" key="2">
    <source>
        <dbReference type="EMBL" id="QBI03406.1"/>
    </source>
</evidence>
<sequence length="128" mass="13882">MHHLLILARGDARTYCSVDGGSLLDGLPFEVTLFADHGDGPALRALEGEHEIFVVRWNEGREVASRAAQLHTAVPFTAVAAFDERLVGLAAQIRDALGLDGMSMRAAELFHQVLRNRMTGSARQAACQ</sequence>
<name>A0A411X2Z5_9BURK</name>
<reference evidence="1" key="3">
    <citation type="submission" date="2022-12" db="EMBL/GenBank/DDBJ databases">
        <authorList>
            <person name="Sun Q."/>
            <person name="Kim S."/>
        </authorList>
    </citation>
    <scope>NUCLEOTIDE SEQUENCE</scope>
    <source>
        <strain evidence="1">KCTC 12343</strain>
    </source>
</reference>
<dbReference type="Gene3D" id="3.40.50.20">
    <property type="match status" value="1"/>
</dbReference>
<evidence type="ECO:0000313" key="3">
    <source>
        <dbReference type="Proteomes" id="UP000292307"/>
    </source>
</evidence>
<dbReference type="Proteomes" id="UP000628442">
    <property type="component" value="Unassembled WGS sequence"/>
</dbReference>
<evidence type="ECO:0000313" key="4">
    <source>
        <dbReference type="Proteomes" id="UP000628442"/>
    </source>
</evidence>
<reference evidence="1" key="1">
    <citation type="journal article" date="2014" name="Int. J. Syst. Evol. Microbiol.">
        <title>Complete genome sequence of Corynebacterium casei LMG S-19264T (=DSM 44701T), isolated from a smear-ripened cheese.</title>
        <authorList>
            <consortium name="US DOE Joint Genome Institute (JGI-PGF)"/>
            <person name="Walter F."/>
            <person name="Albersmeier A."/>
            <person name="Kalinowski J."/>
            <person name="Ruckert C."/>
        </authorList>
    </citation>
    <scope>NUCLEOTIDE SEQUENCE</scope>
    <source>
        <strain evidence="1">KCTC 12343</strain>
    </source>
</reference>
<dbReference type="AlphaFoldDB" id="A0A411X2Z5"/>